<evidence type="ECO:0000256" key="5">
    <source>
        <dbReference type="ARBA" id="ARBA00023163"/>
    </source>
</evidence>
<evidence type="ECO:0000256" key="6">
    <source>
        <dbReference type="ARBA" id="ARBA00023242"/>
    </source>
</evidence>
<dbReference type="PROSITE" id="PS51253">
    <property type="entry name" value="HTH_CENPB"/>
    <property type="match status" value="1"/>
</dbReference>
<keyword evidence="6" id="KW-0539">Nucleus</keyword>
<dbReference type="GO" id="GO:0005634">
    <property type="term" value="C:nucleus"/>
    <property type="evidence" value="ECO:0007669"/>
    <property type="project" value="UniProtKB-SubCell"/>
</dbReference>
<dbReference type="GO" id="GO:0003677">
    <property type="term" value="F:DNA binding"/>
    <property type="evidence" value="ECO:0007669"/>
    <property type="project" value="UniProtKB-KW"/>
</dbReference>
<dbReference type="Pfam" id="PF18658">
    <property type="entry name" value="zf-C2H2_12"/>
    <property type="match status" value="1"/>
</dbReference>
<dbReference type="SUPFAM" id="SSF53098">
    <property type="entry name" value="Ribonuclease H-like"/>
    <property type="match status" value="1"/>
</dbReference>
<dbReference type="eggNOG" id="ENOG502QQSX">
    <property type="taxonomic scope" value="Eukaryota"/>
</dbReference>
<evidence type="ECO:0000259" key="8">
    <source>
        <dbReference type="PROSITE" id="PS51253"/>
    </source>
</evidence>
<feature type="compositionally biased region" description="Basic and acidic residues" evidence="7">
    <location>
        <begin position="1"/>
        <end position="16"/>
    </location>
</feature>
<evidence type="ECO:0000313" key="9">
    <source>
        <dbReference type="Ensembl" id="ENSPANP00000004893.3"/>
    </source>
</evidence>
<reference evidence="9" key="3">
    <citation type="submission" date="2025-09" db="UniProtKB">
        <authorList>
            <consortium name="Ensembl"/>
        </authorList>
    </citation>
    <scope>IDENTIFICATION</scope>
</reference>
<evidence type="ECO:0000256" key="4">
    <source>
        <dbReference type="ARBA" id="ARBA00023125"/>
    </source>
</evidence>
<dbReference type="GeneTree" id="ENSGT00940000162266"/>
<dbReference type="PANTHER" id="PTHR47831:SF1">
    <property type="entry name" value="GENERAL TRANSCRIPTION FACTOR II-I REPEAT DOMAIN-CONTAINING PROTEIN 2A-RELATED"/>
    <property type="match status" value="1"/>
</dbReference>
<dbReference type="Ensembl" id="ENSPANT00000027945.3">
    <property type="protein sequence ID" value="ENSPANP00000004893.3"/>
    <property type="gene ID" value="ENSPANG00000018076.3"/>
</dbReference>
<evidence type="ECO:0000256" key="2">
    <source>
        <dbReference type="ARBA" id="ARBA00022737"/>
    </source>
</evidence>
<evidence type="ECO:0000313" key="10">
    <source>
        <dbReference type="Proteomes" id="UP000028761"/>
    </source>
</evidence>
<dbReference type="AlphaFoldDB" id="A0A096MY94"/>
<keyword evidence="5" id="KW-0804">Transcription</keyword>
<organism evidence="9 10">
    <name type="scientific">Papio anubis</name>
    <name type="common">Olive baboon</name>
    <dbReference type="NCBI Taxonomy" id="9555"/>
    <lineage>
        <taxon>Eukaryota</taxon>
        <taxon>Metazoa</taxon>
        <taxon>Chordata</taxon>
        <taxon>Craniata</taxon>
        <taxon>Vertebrata</taxon>
        <taxon>Euteleostomi</taxon>
        <taxon>Mammalia</taxon>
        <taxon>Eutheria</taxon>
        <taxon>Euarchontoglires</taxon>
        <taxon>Primates</taxon>
        <taxon>Haplorrhini</taxon>
        <taxon>Catarrhini</taxon>
        <taxon>Cercopithecidae</taxon>
        <taxon>Cercopithecinae</taxon>
        <taxon>Papio</taxon>
    </lineage>
</organism>
<keyword evidence="3" id="KW-0805">Transcription regulation</keyword>
<protein>
    <recommendedName>
        <fullName evidence="8">HTH CENPB-type domain-containing protein</fullName>
    </recommendedName>
</protein>
<dbReference type="Pfam" id="PF02946">
    <property type="entry name" value="GTF2I"/>
    <property type="match status" value="2"/>
</dbReference>
<dbReference type="InterPro" id="IPR012337">
    <property type="entry name" value="RNaseH-like_sf"/>
</dbReference>
<dbReference type="Proteomes" id="UP000028761">
    <property type="component" value="Chromosome 4"/>
</dbReference>
<dbReference type="InterPro" id="IPR006600">
    <property type="entry name" value="HTH_CenpB_DNA-bd_dom"/>
</dbReference>
<dbReference type="SMART" id="SM00674">
    <property type="entry name" value="CENPB"/>
    <property type="match status" value="1"/>
</dbReference>
<dbReference type="HOGENOM" id="CLU_310345_0_0_1"/>
<dbReference type="GeneID" id="101022412"/>
<dbReference type="PROSITE" id="PS51139">
    <property type="entry name" value="GTF2I"/>
    <property type="match status" value="2"/>
</dbReference>
<dbReference type="FunFam" id="3.90.1460.10:FF:000003">
    <property type="entry name" value="general transcription factor II-I isoform X1"/>
    <property type="match status" value="1"/>
</dbReference>
<dbReference type="InterPro" id="IPR004212">
    <property type="entry name" value="GTF2I"/>
</dbReference>
<feature type="region of interest" description="Disordered" evidence="7">
    <location>
        <begin position="1"/>
        <end position="20"/>
    </location>
</feature>
<dbReference type="InterPro" id="IPR040647">
    <property type="entry name" value="SPIN-DOC_Znf-C2H2"/>
</dbReference>
<sequence>MAPKHKSSDAGNLDRPKRSRKVLPLSEKVKVLDLIRKEKKSYAEVAKIYGKNESSIREIVKKEKEIRASFAVSPPTAKVTATVRDKCLVKMEQALHLWVEEMNRKRVPIDSNVLRQKALSLYQDFSKGCSETDTKPFTASKGWLHRFRHRFSHHYKKKKKGIMAQVAVSTLPVEEESSSESRMVVTFLVSALESMCKELAKSKAEVACIAVYETDVFVVGTERGCAFVNARTDFQKDFAKYCIAEGLREVKPPCPVNGMQVHSGETEILRKAVEDYFCFCYGKALGTTVMVPVPYEKMLRDQSAVAVQGLPEGVAFQHPENYNLETLKWILENKAGISFIINRPFLGPESQLGGPGMVTDAERSTVSPNESCGPISVKTEPMEDSGISLKAEAVAVKKEAEDPNYYHYNMQGSHPSSTSNEVIEMELPMEDSTPLVPSEEPNEDPEAEVKIEGNTNSSSVTNSAAGVEDLNIVQVTVPDNEKERLSSIEKIKQLREQVNDLFSRKFGEAIGVDFPVKVPYRKITFNPGCVVIDGMPPGVVFKAPGYLEISSMRRILEAAEFIKFTVIRPLPGLELSNVGKRKIDQEGRVFQEKWERAYFFVEVQNIPTCLICKQSMSVSKEYNLRRHYQTNHSKHYDQYTERMRDEKLHELKKGLRKYLLGSSDTECPEQKQVLANASPTQKSPVQPVEDLAGNLWEKLREKIRSFVAYSIAIDEITDINNTTQLAIFIRGVDENFDVSEELLDTVPMTGTKSGNEIFSRVEKSLKKFCIDWSKLVSVASTGTPAMVDANNGLVTKLKSRVATFCKGAELKSLCCIIHPESLCAQKLKMDHVMDVVVNSVNWICSRGLNHSEFTTLLYELDSQYGSLLYYTEIKWLSRGLVLKRFFESLEEIDSFMSSRGKPLPQLSSIDWIRDLAFLVDMTMHLNTLNISLQGHSQIVTQMYDLIRAFLAKLCLWETHLARNNLAHFPTLKSVSRNESDGLNYIPKIAELKAEFQKRLSDFKLYESELAVFSSPFSMKIDSVHEELQMEVIDLQCNTVLKTKYDKVGIPEFYKYLWGSYPKYKHHCAKVLSMFGSTYICEQLFSIMKLSKTKYCSQLKDSQWDSVLHITT</sequence>
<dbReference type="InterPro" id="IPR007889">
    <property type="entry name" value="HTH_Psq"/>
</dbReference>
<dbReference type="InterPro" id="IPR009057">
    <property type="entry name" value="Homeodomain-like_sf"/>
</dbReference>
<evidence type="ECO:0000256" key="7">
    <source>
        <dbReference type="SAM" id="MobiDB-lite"/>
    </source>
</evidence>
<dbReference type="Gene3D" id="3.90.1460.10">
    <property type="entry name" value="GTF2I-like"/>
    <property type="match status" value="2"/>
</dbReference>
<dbReference type="InterPro" id="IPR042224">
    <property type="entry name" value="GTF2IRD2"/>
</dbReference>
<dbReference type="GO" id="GO:0014883">
    <property type="term" value="P:transition between fast and slow fiber"/>
    <property type="evidence" value="ECO:0007669"/>
    <property type="project" value="Ensembl"/>
</dbReference>
<dbReference type="SUPFAM" id="SSF117773">
    <property type="entry name" value="GTF2I-like repeat"/>
    <property type="match status" value="2"/>
</dbReference>
<dbReference type="KEGG" id="panu:101022412"/>
<dbReference type="Gene3D" id="1.10.10.60">
    <property type="entry name" value="Homeodomain-like"/>
    <property type="match status" value="1"/>
</dbReference>
<dbReference type="Bgee" id="ENSPANG00000018076">
    <property type="expression patterns" value="Expressed in skeletal muscle tissue and 65 other cell types or tissues"/>
</dbReference>
<feature type="region of interest" description="Disordered" evidence="7">
    <location>
        <begin position="358"/>
        <end position="383"/>
    </location>
</feature>
<reference evidence="9" key="2">
    <citation type="submission" date="2025-08" db="UniProtKB">
        <authorList>
            <consortium name="Ensembl"/>
        </authorList>
    </citation>
    <scope>IDENTIFICATION</scope>
</reference>
<dbReference type="Pfam" id="PF04218">
    <property type="entry name" value="CENP-B_N"/>
    <property type="match status" value="1"/>
</dbReference>
<name>A0A096MY94_PAPAN</name>
<dbReference type="Pfam" id="PF03221">
    <property type="entry name" value="HTH_Tnp_Tc5"/>
    <property type="match status" value="1"/>
</dbReference>
<evidence type="ECO:0000256" key="3">
    <source>
        <dbReference type="ARBA" id="ARBA00023015"/>
    </source>
</evidence>
<feature type="domain" description="HTH CENPB-type" evidence="8">
    <location>
        <begin position="79"/>
        <end position="157"/>
    </location>
</feature>
<dbReference type="FunFam" id="3.90.1460.10:FF:000002">
    <property type="entry name" value="General transcription factor II-I isoform 1"/>
    <property type="match status" value="1"/>
</dbReference>
<dbReference type="SUPFAM" id="SSF46689">
    <property type="entry name" value="Homeodomain-like"/>
    <property type="match status" value="2"/>
</dbReference>
<keyword evidence="2" id="KW-0677">Repeat</keyword>
<comment type="subcellular location">
    <subcellularLocation>
        <location evidence="1">Nucleus</location>
    </subcellularLocation>
</comment>
<reference evidence="9 10" key="1">
    <citation type="submission" date="2012-03" db="EMBL/GenBank/DDBJ databases">
        <title>Whole Genome Assembly of Papio anubis.</title>
        <authorList>
            <person name="Liu Y.L."/>
            <person name="Abraham K.A."/>
            <person name="Akbar H.A."/>
            <person name="Ali S.A."/>
            <person name="Anosike U.A."/>
            <person name="Aqrawi P.A."/>
            <person name="Arias F.A."/>
            <person name="Attaway T.A."/>
            <person name="Awwad R.A."/>
            <person name="Babu C.B."/>
            <person name="Bandaranaike D.B."/>
            <person name="Battles P.B."/>
            <person name="Bell A.B."/>
            <person name="Beltran B.B."/>
            <person name="Berhane-Mersha D.B."/>
            <person name="Bess C.B."/>
            <person name="Bickham C.B."/>
            <person name="Bolden T.B."/>
            <person name="Carter K.C."/>
            <person name="Chau D.C."/>
            <person name="Chavez A.C."/>
            <person name="Clerc-Blankenburg K.C."/>
            <person name="Coyle M.C."/>
            <person name="Dao M.D."/>
            <person name="Davila M.L.D."/>
            <person name="Davy-Carroll L.D."/>
            <person name="Denson S.D."/>
            <person name="Dinh H.D."/>
            <person name="Fernandez S.F."/>
            <person name="Fernando P.F."/>
            <person name="Forbes L.F."/>
            <person name="Francis C.F."/>
            <person name="Francisco L.F."/>
            <person name="Fu Q.F."/>
            <person name="Garcia-Iii R.G."/>
            <person name="Garrett T.G."/>
            <person name="Gross S.G."/>
            <person name="Gubbala S.G."/>
            <person name="Hirani K.H."/>
            <person name="Hogues M.H."/>
            <person name="Hollins B.H."/>
            <person name="Jackson L.J."/>
            <person name="Javaid M.J."/>
            <person name="Jhangiani S.J."/>
            <person name="Johnson A.J."/>
            <person name="Johnson B.J."/>
            <person name="Jones J.J."/>
            <person name="Joshi V.J."/>
            <person name="Kalu J.K."/>
            <person name="Khan N.K."/>
            <person name="Korchina V.K."/>
            <person name="Kovar C.K."/>
            <person name="Lago L.L."/>
            <person name="Lara F.L."/>
            <person name="Le T.-K.L."/>
            <person name="Lee S.L."/>
            <person name="Legall-Iii F.L."/>
            <person name="Lemon S.L."/>
            <person name="Liu J.L."/>
            <person name="Liu Y.-S.L."/>
            <person name="Liyanage D.L."/>
            <person name="Lopez J.L."/>
            <person name="Lorensuhewa L.L."/>
            <person name="Mata R.M."/>
            <person name="Mathew T.M."/>
            <person name="Mercado C.M."/>
            <person name="Mercado I.M."/>
            <person name="Morales K.M."/>
            <person name="Morgan M.M."/>
            <person name="Munidasa M.M."/>
            <person name="Ngo D.N."/>
            <person name="Nguyen L.N."/>
            <person name="Nguyen T.N."/>
            <person name="Nguyen N.N."/>
            <person name="Obregon M.O."/>
            <person name="Okwuonu G.O."/>
            <person name="Ongeri F.O."/>
            <person name="Onwere C.O."/>
            <person name="Osifeso I.O."/>
            <person name="Parra A.P."/>
            <person name="Patil S.P."/>
            <person name="Perez A.P."/>
            <person name="Perez Y.P."/>
            <person name="Pham C.P."/>
            <person name="Pu L.-L.P."/>
            <person name="Puazo M.P."/>
            <person name="Quiroz J.Q."/>
            <person name="Rouhana J.R."/>
            <person name="Ruiz M.R."/>
            <person name="Ruiz S.-J.R."/>
            <person name="Saada N.S."/>
            <person name="Santibanez J.S."/>
            <person name="Scheel M.S."/>
            <person name="Schneider B.S."/>
            <person name="Simmons D.S."/>
            <person name="Sisson I.S."/>
            <person name="Tang L.-Y.T."/>
            <person name="Thornton R.T."/>
            <person name="Tisius J.T."/>
            <person name="Toledanes G.T."/>
            <person name="Trejos Z.T."/>
            <person name="Usmani K.U."/>
            <person name="Varghese R.V."/>
            <person name="Vattathil S.V."/>
            <person name="Vee V.V."/>
            <person name="Walker D.W."/>
            <person name="Weissenberger G.W."/>
            <person name="White C.W."/>
            <person name="Williams A.W."/>
            <person name="Woodworth J.W."/>
            <person name="Wright R.W."/>
            <person name="Zhu Y.Z."/>
            <person name="Han Y.H."/>
            <person name="Newsham I.N."/>
            <person name="Nazareth L.N."/>
            <person name="Worley K.W."/>
            <person name="Muzny D.M."/>
            <person name="Rogers J.R."/>
            <person name="Gibbs R.G."/>
        </authorList>
    </citation>
    <scope>NUCLEOTIDE SEQUENCE [LARGE SCALE GENOMIC DNA]</scope>
</reference>
<keyword evidence="10" id="KW-1185">Reference proteome</keyword>
<dbReference type="ExpressionAtlas" id="A0A096MY94">
    <property type="expression patterns" value="baseline"/>
</dbReference>
<dbReference type="RefSeq" id="XP_031521314.1">
    <property type="nucleotide sequence ID" value="XM_031665454.1"/>
</dbReference>
<accession>A0A096MY94</accession>
<proteinExistence type="predicted"/>
<dbReference type="PANTHER" id="PTHR47831">
    <property type="entry name" value="GENERAL TRANSCRIPTION FACTOR II-I REPEAT DOMAIN-CONTAINING PROTEIN 2"/>
    <property type="match status" value="1"/>
</dbReference>
<dbReference type="InterPro" id="IPR036647">
    <property type="entry name" value="GTF2I-like_rpt_sf"/>
</dbReference>
<evidence type="ECO:0000256" key="1">
    <source>
        <dbReference type="ARBA" id="ARBA00004123"/>
    </source>
</evidence>
<dbReference type="OMA" id="VAMVCKG"/>
<keyword evidence="4" id="KW-0238">DNA-binding</keyword>